<sequence>MFNLQNQSTGYFISIAFILLFPLFALSQEKEHKPEEFRIMFYNVENLFDPFDDSLKNDDEFLPGGMRAWTWKKFEKKLQHTAKVIISAGGWRPPEIIGFCEVENRFSLIQLLKRTPLERFGYQIVHEESPDARGIDVALIYRPDRVRHLYHKAIPVIFEGDSAGATRDILYMKGLVGGKDTLHLFINHWPSKYGGATATITRRRDAALTLRAAVDSLQQKDSTALIVITGDFNDQPSDESVLVHLDAKDRQQDGHGFYLLNLMHPLMGKWDTGTHKFREEWSIIDQFIVSSPLLLKIKGLRLGEKRAEILRLPFLLEEDRAHNGTKPYRTYNGMRYQGGFSDHLPIMLHLEF</sequence>
<keyword evidence="2" id="KW-0378">Hydrolase</keyword>
<keyword evidence="2" id="KW-0540">Nuclease</keyword>
<dbReference type="Proteomes" id="UP000053091">
    <property type="component" value="Unassembled WGS sequence"/>
</dbReference>
<evidence type="ECO:0000313" key="2">
    <source>
        <dbReference type="EMBL" id="GAP43222.1"/>
    </source>
</evidence>
<dbReference type="SUPFAM" id="SSF56219">
    <property type="entry name" value="DNase I-like"/>
    <property type="match status" value="1"/>
</dbReference>
<dbReference type="STRING" id="1678841.TBC1_111372"/>
<dbReference type="Pfam" id="PF19580">
    <property type="entry name" value="Exo_endo_phos_3"/>
    <property type="match status" value="1"/>
</dbReference>
<proteinExistence type="predicted"/>
<name>A0A0S7C1I0_9BACT</name>
<dbReference type="InterPro" id="IPR005135">
    <property type="entry name" value="Endo/exonuclease/phosphatase"/>
</dbReference>
<dbReference type="OrthoDB" id="9802724at2"/>
<gene>
    <name evidence="2" type="ORF">TBC1_111372</name>
</gene>
<reference evidence="2" key="1">
    <citation type="journal article" date="2015" name="Genome Announc.">
        <title>Draft Genome Sequence of Bacteroidales Strain TBC1, a Novel Isolate from a Methanogenic Wastewater Treatment System.</title>
        <authorList>
            <person name="Tourlousse D.M."/>
            <person name="Matsuura N."/>
            <person name="Sun L."/>
            <person name="Toyonaga M."/>
            <person name="Kuroda K."/>
            <person name="Ohashi A."/>
            <person name="Cruz R."/>
            <person name="Yamaguchi T."/>
            <person name="Sekiguchi Y."/>
        </authorList>
    </citation>
    <scope>NUCLEOTIDE SEQUENCE [LARGE SCALE GENOMIC DNA]</scope>
    <source>
        <strain evidence="2">TBC1</strain>
    </source>
</reference>
<dbReference type="RefSeq" id="WP_062040066.1">
    <property type="nucleotide sequence ID" value="NZ_DF968182.1"/>
</dbReference>
<keyword evidence="3" id="KW-1185">Reference proteome</keyword>
<evidence type="ECO:0000313" key="3">
    <source>
        <dbReference type="Proteomes" id="UP000053091"/>
    </source>
</evidence>
<dbReference type="InterPro" id="IPR036691">
    <property type="entry name" value="Endo/exonu/phosph_ase_sf"/>
</dbReference>
<accession>A0A0S7C1I0</accession>
<dbReference type="Gene3D" id="3.60.10.10">
    <property type="entry name" value="Endonuclease/exonuclease/phosphatase"/>
    <property type="match status" value="1"/>
</dbReference>
<dbReference type="GO" id="GO:0004519">
    <property type="term" value="F:endonuclease activity"/>
    <property type="evidence" value="ECO:0007669"/>
    <property type="project" value="UniProtKB-KW"/>
</dbReference>
<feature type="domain" description="Endonuclease/exonuclease/phosphatase" evidence="1">
    <location>
        <begin position="39"/>
        <end position="351"/>
    </location>
</feature>
<dbReference type="EMBL" id="DF968182">
    <property type="protein sequence ID" value="GAP43222.1"/>
    <property type="molecule type" value="Genomic_DNA"/>
</dbReference>
<keyword evidence="2" id="KW-0255">Endonuclease</keyword>
<organism evidence="2">
    <name type="scientific">Lentimicrobium saccharophilum</name>
    <dbReference type="NCBI Taxonomy" id="1678841"/>
    <lineage>
        <taxon>Bacteria</taxon>
        <taxon>Pseudomonadati</taxon>
        <taxon>Bacteroidota</taxon>
        <taxon>Bacteroidia</taxon>
        <taxon>Bacteroidales</taxon>
        <taxon>Lentimicrobiaceae</taxon>
        <taxon>Lentimicrobium</taxon>
    </lineage>
</organism>
<protein>
    <submittedName>
        <fullName evidence="2">Endonuclease</fullName>
    </submittedName>
</protein>
<dbReference type="PANTHER" id="PTHR42834:SF1">
    <property type="entry name" value="ENDONUCLEASE_EXONUCLEASE_PHOSPHATASE FAMILY PROTEIN (AFU_ORTHOLOGUE AFUA_3G09210)"/>
    <property type="match status" value="1"/>
</dbReference>
<evidence type="ECO:0000259" key="1">
    <source>
        <dbReference type="Pfam" id="PF19580"/>
    </source>
</evidence>
<dbReference type="PANTHER" id="PTHR42834">
    <property type="entry name" value="ENDONUCLEASE/EXONUCLEASE/PHOSPHATASE FAMILY PROTEIN (AFU_ORTHOLOGUE AFUA_3G09210)"/>
    <property type="match status" value="1"/>
</dbReference>
<dbReference type="AlphaFoldDB" id="A0A0S7C1I0"/>